<accession>A0A974H387</accession>
<gene>
    <name evidence="1" type="ORF">XELAEV_18043912mg</name>
</gene>
<organism evidence="1 2">
    <name type="scientific">Xenopus laevis</name>
    <name type="common">African clawed frog</name>
    <dbReference type="NCBI Taxonomy" id="8355"/>
    <lineage>
        <taxon>Eukaryota</taxon>
        <taxon>Metazoa</taxon>
        <taxon>Chordata</taxon>
        <taxon>Craniata</taxon>
        <taxon>Vertebrata</taxon>
        <taxon>Euteleostomi</taxon>
        <taxon>Amphibia</taxon>
        <taxon>Batrachia</taxon>
        <taxon>Anura</taxon>
        <taxon>Pipoidea</taxon>
        <taxon>Pipidae</taxon>
        <taxon>Xenopodinae</taxon>
        <taxon>Xenopus</taxon>
        <taxon>Xenopus</taxon>
    </lineage>
</organism>
<protein>
    <submittedName>
        <fullName evidence="1">Uncharacterized protein</fullName>
    </submittedName>
</protein>
<evidence type="ECO:0000313" key="1">
    <source>
        <dbReference type="EMBL" id="OCT62821.1"/>
    </source>
</evidence>
<reference evidence="2" key="1">
    <citation type="journal article" date="2016" name="Nature">
        <title>Genome evolution in the allotetraploid frog Xenopus laevis.</title>
        <authorList>
            <person name="Session A.M."/>
            <person name="Uno Y."/>
            <person name="Kwon T."/>
            <person name="Chapman J.A."/>
            <person name="Toyoda A."/>
            <person name="Takahashi S."/>
            <person name="Fukui A."/>
            <person name="Hikosaka A."/>
            <person name="Suzuki A."/>
            <person name="Kondo M."/>
            <person name="van Heeringen S.J."/>
            <person name="Quigley I."/>
            <person name="Heinz S."/>
            <person name="Ogino H."/>
            <person name="Ochi H."/>
            <person name="Hellsten U."/>
            <person name="Lyons J.B."/>
            <person name="Simakov O."/>
            <person name="Putnam N."/>
            <person name="Stites J."/>
            <person name="Kuroki Y."/>
            <person name="Tanaka T."/>
            <person name="Michiue T."/>
            <person name="Watanabe M."/>
            <person name="Bogdanovic O."/>
            <person name="Lister R."/>
            <person name="Georgiou G."/>
            <person name="Paranjpe S.S."/>
            <person name="van Kruijsbergen I."/>
            <person name="Shu S."/>
            <person name="Carlson J."/>
            <person name="Kinoshita T."/>
            <person name="Ohta Y."/>
            <person name="Mawaribuchi S."/>
            <person name="Jenkins J."/>
            <person name="Grimwood J."/>
            <person name="Schmutz J."/>
            <person name="Mitros T."/>
            <person name="Mozaffari S.V."/>
            <person name="Suzuki Y."/>
            <person name="Haramoto Y."/>
            <person name="Yamamoto T.S."/>
            <person name="Takagi C."/>
            <person name="Heald R."/>
            <person name="Miller K."/>
            <person name="Haudenschild C."/>
            <person name="Kitzman J."/>
            <person name="Nakayama T."/>
            <person name="Izutsu Y."/>
            <person name="Robert J."/>
            <person name="Fortriede J."/>
            <person name="Burns K."/>
            <person name="Lotay V."/>
            <person name="Karimi K."/>
            <person name="Yasuoka Y."/>
            <person name="Dichmann D.S."/>
            <person name="Flajnik M.F."/>
            <person name="Houston D.W."/>
            <person name="Shendure J."/>
            <person name="DuPasquier L."/>
            <person name="Vize P.D."/>
            <person name="Zorn A.M."/>
            <person name="Ito M."/>
            <person name="Marcotte E.M."/>
            <person name="Wallingford J.B."/>
            <person name="Ito Y."/>
            <person name="Asashima M."/>
            <person name="Ueno N."/>
            <person name="Matsuda Y."/>
            <person name="Veenstra G.J."/>
            <person name="Fujiyama A."/>
            <person name="Harland R.M."/>
            <person name="Taira M."/>
            <person name="Rokhsar D.S."/>
        </authorList>
    </citation>
    <scope>NUCLEOTIDE SEQUENCE [LARGE SCALE GENOMIC DNA]</scope>
    <source>
        <strain evidence="2">J</strain>
    </source>
</reference>
<sequence length="95" mass="10779">MIKCACSLAYIEMVVEQVKDHHKNVINISNESTISILLWRTLRNIVSARRLMGVEYICQCKGGWDIDRNTLGLLKKAEWVYESKAADLNGPVISI</sequence>
<dbReference type="AlphaFoldDB" id="A0A974H387"/>
<evidence type="ECO:0000313" key="2">
    <source>
        <dbReference type="Proteomes" id="UP000694892"/>
    </source>
</evidence>
<dbReference type="Proteomes" id="UP000694892">
    <property type="component" value="Chromosome 9_10L"/>
</dbReference>
<dbReference type="EMBL" id="CM004482">
    <property type="protein sequence ID" value="OCT62821.1"/>
    <property type="molecule type" value="Genomic_DNA"/>
</dbReference>
<name>A0A974H387_XENLA</name>
<proteinExistence type="predicted"/>